<reference evidence="1" key="1">
    <citation type="submission" date="2021-01" db="EMBL/GenBank/DDBJ databases">
        <authorList>
            <person name="Kaushik A."/>
        </authorList>
    </citation>
    <scope>NUCLEOTIDE SEQUENCE</scope>
    <source>
        <strain evidence="1">AG4-RS23</strain>
    </source>
</reference>
<sequence>MATVAAFHQWEVLDQKLEKAIATYLDACTALESSASADPASTNDLVPRIDRRLDSFSTCLSQRLTSAHSSIVRTRNKLVSPAHRLPNEILLKIFHMVIYSIDVKETSQLRCEYAIRTIYRHVHALAGVCSVWRRVGLDEAFWSLVPIIEHPSGRYMTTAAQLSLERAPNHRLCLAGYLKDNLPDIPDFITKVLLKHGARFDSINLQSGSLAGLAQCMGALIDSTSGGQVSAKSLSLHYSTCTQPGLHRPQGVTERLFPVDSSRWPESECLTSSLRVLHIRGLQLPIEDLSLRNLTQLTLQGISLNNNLVFASSLRALASSSQLKTLEIISVLVLIWTTEEDFLRDLPIFLPSLQCLYMEDLLAPLIQLTLRSISAGSHLVAINWTDSSSSSLRGLSAPLFPTEMSLREFKIDVLFISGGRYTLRQRINHIRFTLETLPTITSLYLDSLVIDSEVLDGLMPTAVTHEEPHTNPRGFPELKALHISRSHCHDPKALQLLPKVVASHPLEELGIGIGTECSCSPIPSCQDGFGSEIELVWESLANAGPKLRRLPTKGSEISHIQFEKSIWRL</sequence>
<evidence type="ECO:0000313" key="2">
    <source>
        <dbReference type="Proteomes" id="UP000663861"/>
    </source>
</evidence>
<dbReference type="EMBL" id="CAJMWY010003314">
    <property type="protein sequence ID" value="CAE6501342.1"/>
    <property type="molecule type" value="Genomic_DNA"/>
</dbReference>
<gene>
    <name evidence="1" type="ORF">RDB_LOCUS122901</name>
</gene>
<organism evidence="1 2">
    <name type="scientific">Rhizoctonia solani</name>
    <dbReference type="NCBI Taxonomy" id="456999"/>
    <lineage>
        <taxon>Eukaryota</taxon>
        <taxon>Fungi</taxon>
        <taxon>Dikarya</taxon>
        <taxon>Basidiomycota</taxon>
        <taxon>Agaricomycotina</taxon>
        <taxon>Agaricomycetes</taxon>
        <taxon>Cantharellales</taxon>
        <taxon>Ceratobasidiaceae</taxon>
        <taxon>Rhizoctonia</taxon>
    </lineage>
</organism>
<name>A0A8H3CXC0_9AGAM</name>
<accession>A0A8H3CXC0</accession>
<dbReference type="AlphaFoldDB" id="A0A8H3CXC0"/>
<comment type="caution">
    <text evidence="1">The sequence shown here is derived from an EMBL/GenBank/DDBJ whole genome shotgun (WGS) entry which is preliminary data.</text>
</comment>
<dbReference type="Proteomes" id="UP000663861">
    <property type="component" value="Unassembled WGS sequence"/>
</dbReference>
<evidence type="ECO:0008006" key="3">
    <source>
        <dbReference type="Google" id="ProtNLM"/>
    </source>
</evidence>
<protein>
    <recommendedName>
        <fullName evidence="3">F-box domain-containing protein</fullName>
    </recommendedName>
</protein>
<proteinExistence type="predicted"/>
<evidence type="ECO:0000313" key="1">
    <source>
        <dbReference type="EMBL" id="CAE6501342.1"/>
    </source>
</evidence>